<keyword evidence="1 3" id="KW-0547">Nucleotide-binding</keyword>
<dbReference type="Pfam" id="PF00069">
    <property type="entry name" value="Pkinase"/>
    <property type="match status" value="1"/>
</dbReference>
<dbReference type="PROSITE" id="PS00107">
    <property type="entry name" value="PROTEIN_KINASE_ATP"/>
    <property type="match status" value="1"/>
</dbReference>
<dbReference type="PROSITE" id="PS50011">
    <property type="entry name" value="PROTEIN_KINASE_DOM"/>
    <property type="match status" value="1"/>
</dbReference>
<feature type="compositionally biased region" description="Basic and acidic residues" evidence="5">
    <location>
        <begin position="309"/>
        <end position="319"/>
    </location>
</feature>
<sequence length="485" mass="52669">MDVEAAQREPMICQYQTGRILGKGNFAVVKEAVHIRTGERFACKVISKKLMEGRENMVRTEISVLSKISSGHPNVVTLHDYFETTNNLYLCFDLCTGGQLVERICSRGKFHEPGAAILMKKICGAVKYIHDCGIVHRDLKPENLLFNTAEDDAEVMIADFGLSRVIEEDKLHAIIEVCGTPGYIAPEVYLRSSHGPSVDIWSLGIIAYYLLSGYIPINRASTKQELYDNSMGDYAFEPVRYWTNVSETAKDFINRCLIVKPDKRPTAKELLEHPWLAEENKHSVPDPNSDQGLPADLLPQVSSGPSLEDSMKQKRKGTETGKPLHSLDEAALKQDAAAFTTVSPQPFIEEAETEDPLQSGIAYHHRSRAASEPTNLKSSISGGSAPRLDNNKQTSVSTDTATNKTTEGPSVPVPSGDAETGLSVEKEVETPYVDAAGAEKSAEEMMDVDDTAAKLGVVREGLALESDADSQAEGRASGSGAGGGP</sequence>
<feature type="region of interest" description="Disordered" evidence="5">
    <location>
        <begin position="278"/>
        <end position="325"/>
    </location>
</feature>
<evidence type="ECO:0000256" key="3">
    <source>
        <dbReference type="PROSITE-ProRule" id="PRU10141"/>
    </source>
</evidence>
<feature type="compositionally biased region" description="Polar residues" evidence="5">
    <location>
        <begin position="391"/>
        <end position="408"/>
    </location>
</feature>
<evidence type="ECO:0000256" key="4">
    <source>
        <dbReference type="RuleBase" id="RU000304"/>
    </source>
</evidence>
<keyword evidence="7" id="KW-0418">Kinase</keyword>
<organism evidence="7 8">
    <name type="scientific">Pterulicium gracile</name>
    <dbReference type="NCBI Taxonomy" id="1884261"/>
    <lineage>
        <taxon>Eukaryota</taxon>
        <taxon>Fungi</taxon>
        <taxon>Dikarya</taxon>
        <taxon>Basidiomycota</taxon>
        <taxon>Agaricomycotina</taxon>
        <taxon>Agaricomycetes</taxon>
        <taxon>Agaricomycetidae</taxon>
        <taxon>Agaricales</taxon>
        <taxon>Pleurotineae</taxon>
        <taxon>Pterulaceae</taxon>
        <taxon>Pterulicium</taxon>
    </lineage>
</organism>
<dbReference type="EMBL" id="ML178853">
    <property type="protein sequence ID" value="TFK96915.1"/>
    <property type="molecule type" value="Genomic_DNA"/>
</dbReference>
<dbReference type="CDD" id="cd05117">
    <property type="entry name" value="STKc_CAMK"/>
    <property type="match status" value="1"/>
</dbReference>
<dbReference type="SMART" id="SM00220">
    <property type="entry name" value="S_TKc"/>
    <property type="match status" value="1"/>
</dbReference>
<evidence type="ECO:0000256" key="5">
    <source>
        <dbReference type="SAM" id="MobiDB-lite"/>
    </source>
</evidence>
<keyword evidence="4" id="KW-0723">Serine/threonine-protein kinase</keyword>
<dbReference type="OrthoDB" id="40902at2759"/>
<evidence type="ECO:0000256" key="2">
    <source>
        <dbReference type="ARBA" id="ARBA00022840"/>
    </source>
</evidence>
<dbReference type="FunFam" id="3.30.200.20:FF:000042">
    <property type="entry name" value="Aurora kinase A"/>
    <property type="match status" value="1"/>
</dbReference>
<dbReference type="GO" id="GO:0005524">
    <property type="term" value="F:ATP binding"/>
    <property type="evidence" value="ECO:0007669"/>
    <property type="project" value="UniProtKB-UniRule"/>
</dbReference>
<gene>
    <name evidence="7" type="ORF">BDV98DRAFT_297529</name>
</gene>
<proteinExistence type="inferred from homology"/>
<feature type="domain" description="Protein kinase" evidence="6">
    <location>
        <begin position="15"/>
        <end position="276"/>
    </location>
</feature>
<keyword evidence="2 3" id="KW-0067">ATP-binding</keyword>
<reference evidence="7 8" key="1">
    <citation type="journal article" date="2019" name="Nat. Ecol. Evol.">
        <title>Megaphylogeny resolves global patterns of mushroom evolution.</title>
        <authorList>
            <person name="Varga T."/>
            <person name="Krizsan K."/>
            <person name="Foldi C."/>
            <person name="Dima B."/>
            <person name="Sanchez-Garcia M."/>
            <person name="Sanchez-Ramirez S."/>
            <person name="Szollosi G.J."/>
            <person name="Szarkandi J.G."/>
            <person name="Papp V."/>
            <person name="Albert L."/>
            <person name="Andreopoulos W."/>
            <person name="Angelini C."/>
            <person name="Antonin V."/>
            <person name="Barry K.W."/>
            <person name="Bougher N.L."/>
            <person name="Buchanan P."/>
            <person name="Buyck B."/>
            <person name="Bense V."/>
            <person name="Catcheside P."/>
            <person name="Chovatia M."/>
            <person name="Cooper J."/>
            <person name="Damon W."/>
            <person name="Desjardin D."/>
            <person name="Finy P."/>
            <person name="Geml J."/>
            <person name="Haridas S."/>
            <person name="Hughes K."/>
            <person name="Justo A."/>
            <person name="Karasinski D."/>
            <person name="Kautmanova I."/>
            <person name="Kiss B."/>
            <person name="Kocsube S."/>
            <person name="Kotiranta H."/>
            <person name="LaButti K.M."/>
            <person name="Lechner B.E."/>
            <person name="Liimatainen K."/>
            <person name="Lipzen A."/>
            <person name="Lukacs Z."/>
            <person name="Mihaltcheva S."/>
            <person name="Morgado L.N."/>
            <person name="Niskanen T."/>
            <person name="Noordeloos M.E."/>
            <person name="Ohm R.A."/>
            <person name="Ortiz-Santana B."/>
            <person name="Ovrebo C."/>
            <person name="Racz N."/>
            <person name="Riley R."/>
            <person name="Savchenko A."/>
            <person name="Shiryaev A."/>
            <person name="Soop K."/>
            <person name="Spirin V."/>
            <person name="Szebenyi C."/>
            <person name="Tomsovsky M."/>
            <person name="Tulloss R.E."/>
            <person name="Uehling J."/>
            <person name="Grigoriev I.V."/>
            <person name="Vagvolgyi C."/>
            <person name="Papp T."/>
            <person name="Martin F.M."/>
            <person name="Miettinen O."/>
            <person name="Hibbett D.S."/>
            <person name="Nagy L.G."/>
        </authorList>
    </citation>
    <scope>NUCLEOTIDE SEQUENCE [LARGE SCALE GENOMIC DNA]</scope>
    <source>
        <strain evidence="7 8">CBS 309.79</strain>
    </source>
</reference>
<dbReference type="InterPro" id="IPR011009">
    <property type="entry name" value="Kinase-like_dom_sf"/>
</dbReference>
<dbReference type="FunFam" id="1.10.510.10:FF:000571">
    <property type="entry name" value="Maternal embryonic leucine zipper kinase"/>
    <property type="match status" value="1"/>
</dbReference>
<protein>
    <submittedName>
        <fullName evidence="7">Kinase-like domain-containing protein</fullName>
    </submittedName>
</protein>
<evidence type="ECO:0000259" key="6">
    <source>
        <dbReference type="PROSITE" id="PS50011"/>
    </source>
</evidence>
<accession>A0A5C3Q496</accession>
<dbReference type="InterPro" id="IPR000719">
    <property type="entry name" value="Prot_kinase_dom"/>
</dbReference>
<feature type="region of interest" description="Disordered" evidence="5">
    <location>
        <begin position="463"/>
        <end position="485"/>
    </location>
</feature>
<dbReference type="GO" id="GO:0004674">
    <property type="term" value="F:protein serine/threonine kinase activity"/>
    <property type="evidence" value="ECO:0007669"/>
    <property type="project" value="UniProtKB-KW"/>
</dbReference>
<evidence type="ECO:0000313" key="8">
    <source>
        <dbReference type="Proteomes" id="UP000305067"/>
    </source>
</evidence>
<evidence type="ECO:0000313" key="7">
    <source>
        <dbReference type="EMBL" id="TFK96915.1"/>
    </source>
</evidence>
<name>A0A5C3Q496_9AGAR</name>
<evidence type="ECO:0000256" key="1">
    <source>
        <dbReference type="ARBA" id="ARBA00022741"/>
    </source>
</evidence>
<dbReference type="Proteomes" id="UP000305067">
    <property type="component" value="Unassembled WGS sequence"/>
</dbReference>
<feature type="region of interest" description="Disordered" evidence="5">
    <location>
        <begin position="365"/>
        <end position="446"/>
    </location>
</feature>
<comment type="similarity">
    <text evidence="4">Belongs to the protein kinase superfamily.</text>
</comment>
<keyword evidence="7" id="KW-0808">Transferase</keyword>
<dbReference type="PROSITE" id="PS00108">
    <property type="entry name" value="PROTEIN_KINASE_ST"/>
    <property type="match status" value="1"/>
</dbReference>
<dbReference type="InterPro" id="IPR017441">
    <property type="entry name" value="Protein_kinase_ATP_BS"/>
</dbReference>
<dbReference type="Gene3D" id="1.10.510.10">
    <property type="entry name" value="Transferase(Phosphotransferase) domain 1"/>
    <property type="match status" value="1"/>
</dbReference>
<dbReference type="PANTHER" id="PTHR24347">
    <property type="entry name" value="SERINE/THREONINE-PROTEIN KINASE"/>
    <property type="match status" value="1"/>
</dbReference>
<dbReference type="SUPFAM" id="SSF56112">
    <property type="entry name" value="Protein kinase-like (PK-like)"/>
    <property type="match status" value="1"/>
</dbReference>
<dbReference type="InterPro" id="IPR008271">
    <property type="entry name" value="Ser/Thr_kinase_AS"/>
</dbReference>
<keyword evidence="8" id="KW-1185">Reference proteome</keyword>
<feature type="compositionally biased region" description="Polar residues" evidence="5">
    <location>
        <begin position="372"/>
        <end position="382"/>
    </location>
</feature>
<dbReference type="STRING" id="1884261.A0A5C3Q496"/>
<dbReference type="AlphaFoldDB" id="A0A5C3Q496"/>
<feature type="binding site" evidence="3">
    <location>
        <position position="44"/>
    </location>
    <ligand>
        <name>ATP</name>
        <dbReference type="ChEBI" id="CHEBI:30616"/>
    </ligand>
</feature>